<dbReference type="RefSeq" id="WP_139236659.1">
    <property type="nucleotide sequence ID" value="NZ_FOTW01000022.1"/>
</dbReference>
<keyword evidence="2" id="KW-1185">Reference proteome</keyword>
<dbReference type="Proteomes" id="UP000199470">
    <property type="component" value="Unassembled WGS sequence"/>
</dbReference>
<proteinExistence type="predicted"/>
<name>A0A1I4RDB1_9BURK</name>
<protein>
    <submittedName>
        <fullName evidence="1">Uncharacterized protein</fullName>
    </submittedName>
</protein>
<reference evidence="1 2" key="1">
    <citation type="submission" date="2016-10" db="EMBL/GenBank/DDBJ databases">
        <authorList>
            <person name="de Groot N.N."/>
        </authorList>
    </citation>
    <scope>NUCLEOTIDE SEQUENCE [LARGE SCALE GENOMIC DNA]</scope>
    <source>
        <strain evidence="1 2">ATCC 43154</strain>
    </source>
</reference>
<dbReference type="EMBL" id="FOTW01000022">
    <property type="protein sequence ID" value="SFM50278.1"/>
    <property type="molecule type" value="Genomic_DNA"/>
</dbReference>
<dbReference type="AlphaFoldDB" id="A0A1I4RDB1"/>
<sequence>MQAFTHTLPPSLQQLLQECPLPGKAPLEIHGASALGYEPGDNYLFQGYRYVLDAERDVLVREDVDSWIISHRKVITCESN</sequence>
<accession>A0A1I4RDB1</accession>
<gene>
    <name evidence="1" type="ORF">SAMN02982985_04274</name>
</gene>
<evidence type="ECO:0000313" key="2">
    <source>
        <dbReference type="Proteomes" id="UP000199470"/>
    </source>
</evidence>
<organism evidence="1 2">
    <name type="scientific">Rugamonas rubra</name>
    <dbReference type="NCBI Taxonomy" id="758825"/>
    <lineage>
        <taxon>Bacteria</taxon>
        <taxon>Pseudomonadati</taxon>
        <taxon>Pseudomonadota</taxon>
        <taxon>Betaproteobacteria</taxon>
        <taxon>Burkholderiales</taxon>
        <taxon>Oxalobacteraceae</taxon>
        <taxon>Telluria group</taxon>
        <taxon>Rugamonas</taxon>
    </lineage>
</organism>
<evidence type="ECO:0000313" key="1">
    <source>
        <dbReference type="EMBL" id="SFM50278.1"/>
    </source>
</evidence>